<dbReference type="Proteomes" id="UP000477543">
    <property type="component" value="Unassembled WGS sequence"/>
</dbReference>
<sequence length="48" mass="5374">MKALMADQLDFTPLPGEMPRGRLILDGHKVDLAGVWMRAAFALDRHDP</sequence>
<feature type="non-terminal residue" evidence="1">
    <location>
        <position position="48"/>
    </location>
</feature>
<evidence type="ECO:0000313" key="2">
    <source>
        <dbReference type="Proteomes" id="UP000477543"/>
    </source>
</evidence>
<reference evidence="1 2" key="1">
    <citation type="submission" date="2020-01" db="EMBL/GenBank/DDBJ databases">
        <title>Glutamicibacter soli M275.</title>
        <authorList>
            <person name="Meng X."/>
        </authorList>
    </citation>
    <scope>NUCLEOTIDE SEQUENCE [LARGE SCALE GENOMIC DNA]</scope>
    <source>
        <strain evidence="1 2">M275</strain>
    </source>
</reference>
<dbReference type="AlphaFoldDB" id="A0A6L9GC41"/>
<organism evidence="1 2">
    <name type="scientific">Glutamicibacter soli</name>
    <dbReference type="NCBI Taxonomy" id="453836"/>
    <lineage>
        <taxon>Bacteria</taxon>
        <taxon>Bacillati</taxon>
        <taxon>Actinomycetota</taxon>
        <taxon>Actinomycetes</taxon>
        <taxon>Micrococcales</taxon>
        <taxon>Micrococcaceae</taxon>
        <taxon>Glutamicibacter</taxon>
    </lineage>
</organism>
<evidence type="ECO:0000313" key="1">
    <source>
        <dbReference type="EMBL" id="NAZ18090.1"/>
    </source>
</evidence>
<dbReference type="EMBL" id="WYDN01000203">
    <property type="protein sequence ID" value="NAZ18090.1"/>
    <property type="molecule type" value="Genomic_DNA"/>
</dbReference>
<accession>A0A6L9GC41</accession>
<proteinExistence type="predicted"/>
<gene>
    <name evidence="1" type="ORF">GT020_18870</name>
</gene>
<comment type="caution">
    <text evidence="1">The sequence shown here is derived from an EMBL/GenBank/DDBJ whole genome shotgun (WGS) entry which is preliminary data.</text>
</comment>
<protein>
    <submittedName>
        <fullName evidence="1">Uncharacterized protein</fullName>
    </submittedName>
</protein>
<name>A0A6L9GC41_9MICC</name>